<feature type="transmembrane region" description="Helical" evidence="1">
    <location>
        <begin position="176"/>
        <end position="198"/>
    </location>
</feature>
<dbReference type="FunFam" id="3.20.20.450:FF:000001">
    <property type="entry name" value="Cyclic di-GMP phosphodiesterase yahA"/>
    <property type="match status" value="1"/>
</dbReference>
<dbReference type="InterPro" id="IPR035919">
    <property type="entry name" value="EAL_sf"/>
</dbReference>
<feature type="transmembrane region" description="Helical" evidence="1">
    <location>
        <begin position="14"/>
        <end position="35"/>
    </location>
</feature>
<evidence type="ECO:0000313" key="9">
    <source>
        <dbReference type="Proteomes" id="UP000281192"/>
    </source>
</evidence>
<keyword evidence="9" id="KW-1185">Reference proteome</keyword>
<evidence type="ECO:0000259" key="5">
    <source>
        <dbReference type="PROSITE" id="PS50924"/>
    </source>
</evidence>
<dbReference type="SMART" id="SM00091">
    <property type="entry name" value="PAS"/>
    <property type="match status" value="1"/>
</dbReference>
<keyword evidence="1" id="KW-0472">Membrane</keyword>
<dbReference type="Pfam" id="PF13188">
    <property type="entry name" value="PAS_8"/>
    <property type="match status" value="1"/>
</dbReference>
<name>A0A2N5CR29_9CAUL</name>
<feature type="domain" description="MHYT" evidence="5">
    <location>
        <begin position="12"/>
        <end position="199"/>
    </location>
</feature>
<dbReference type="InterPro" id="IPR000014">
    <property type="entry name" value="PAS"/>
</dbReference>
<reference evidence="6 9" key="2">
    <citation type="submission" date="2018-01" db="EMBL/GenBank/DDBJ databases">
        <title>Complete genome sequence of Caulobacter flavus RHGG3.</title>
        <authorList>
            <person name="Yang E."/>
        </authorList>
    </citation>
    <scope>NUCLEOTIDE SEQUENCE [LARGE SCALE GENOMIC DNA]</scope>
    <source>
        <strain evidence="6 9">RHGG3</strain>
    </source>
</reference>
<dbReference type="SMART" id="SM00052">
    <property type="entry name" value="EAL"/>
    <property type="match status" value="1"/>
</dbReference>
<dbReference type="InterPro" id="IPR005330">
    <property type="entry name" value="MHYT_dom"/>
</dbReference>
<proteinExistence type="predicted"/>
<evidence type="ECO:0000256" key="1">
    <source>
        <dbReference type="PROSITE-ProRule" id="PRU00244"/>
    </source>
</evidence>
<dbReference type="PANTHER" id="PTHR44757:SF2">
    <property type="entry name" value="BIOFILM ARCHITECTURE MAINTENANCE PROTEIN MBAA"/>
    <property type="match status" value="1"/>
</dbReference>
<dbReference type="EMBL" id="PJRQ01000037">
    <property type="protein sequence ID" value="PLR10636.1"/>
    <property type="molecule type" value="Genomic_DNA"/>
</dbReference>
<evidence type="ECO:0000313" key="6">
    <source>
        <dbReference type="EMBL" id="AYV45596.1"/>
    </source>
</evidence>
<feature type="transmembrane region" description="Helical" evidence="1">
    <location>
        <begin position="145"/>
        <end position="164"/>
    </location>
</feature>
<dbReference type="Proteomes" id="UP000234483">
    <property type="component" value="Unassembled WGS sequence"/>
</dbReference>
<dbReference type="Gene3D" id="3.20.20.450">
    <property type="entry name" value="EAL domain"/>
    <property type="match status" value="1"/>
</dbReference>
<dbReference type="Pfam" id="PF00563">
    <property type="entry name" value="EAL"/>
    <property type="match status" value="1"/>
</dbReference>
<evidence type="ECO:0000256" key="2">
    <source>
        <dbReference type="SAM" id="Coils"/>
    </source>
</evidence>
<dbReference type="OrthoDB" id="7167813at2"/>
<dbReference type="SUPFAM" id="SSF141868">
    <property type="entry name" value="EAL domain-like"/>
    <property type="match status" value="1"/>
</dbReference>
<dbReference type="InterPro" id="IPR000160">
    <property type="entry name" value="GGDEF_dom"/>
</dbReference>
<keyword evidence="1" id="KW-0812">Transmembrane</keyword>
<dbReference type="CDD" id="cd01948">
    <property type="entry name" value="EAL"/>
    <property type="match status" value="1"/>
</dbReference>
<dbReference type="RefSeq" id="WP_101714174.1">
    <property type="nucleotide sequence ID" value="NZ_CP026100.1"/>
</dbReference>
<dbReference type="SMART" id="SM00267">
    <property type="entry name" value="GGDEF"/>
    <property type="match status" value="1"/>
</dbReference>
<dbReference type="InterPro" id="IPR043128">
    <property type="entry name" value="Rev_trsase/Diguanyl_cyclase"/>
</dbReference>
<dbReference type="CDD" id="cd01949">
    <property type="entry name" value="GGDEF"/>
    <property type="match status" value="1"/>
</dbReference>
<sequence length="802" mass="85783">MLKVLTCLTGQHDFRLVLVAGLVCFAACFTAFRLFSRLRGARGLVRGAWLLLTGLVAGSGVWATHFIAMVAYDPGLKTGYSPAGTLLSLMIAVLFMAAGFAVASAERTRTNDCAGGLLLGLGIGAMHYTGMSAFVTQGYVLWEQATVAASVIIGVSFSAVALVIAGRARSLTKQLIGGTVLTLGVCGLHFTGMGAVTIQPDINVVVPEQLLSGAMLTLAVTAITGLIILGGLGAVTIESSTSRSALDRIRRLANAAYEGIVVVQDGRINDANAAFAELAGAPLGELVGKPLYNAMLTFDGKEAAREGVRREGLLQPVAGGRAIPVEVFSRLMDDGARTETSGLTVLAIRDLRERRSAEEKIRYLAEHDGLTGLPNRNSLQARLAAALERVEASGETLSLICIDLDHFKEANDLHGHLAGDALLVEAARRLQDSVTAPSFAARLGGDEFILVQIAAGDQPAAAAELAGRVLEQLSTPAVYEGQDLAMGASLGVSLFPDDGRTAEALLANADMALYRAKESGRGVYRFFKREMDETIRERRTLARELRQAITDEELVVFYQPLARAADGEVCGFEALVRWKHPVRGMVPPLEFIPVAEENGLITQLGEWVLRRACADAASWDRPLRIAVNLSPLQLNQPNLPTLVHEVLIATGLSPSRLELEITESALFKDYQRALDNLRRLKALGVRIAMDDFGTGFSSLSTLQSFPFDKIKIDKSFVENIHRHDRATVIVRAVLGLGRSLEIPVVAEGVETQEQIDFLRGESCAELQGYAIGRPGPIDSLSAWTLARAAAAAQLETEARGAA</sequence>
<evidence type="ECO:0000259" key="4">
    <source>
        <dbReference type="PROSITE" id="PS50887"/>
    </source>
</evidence>
<dbReference type="PROSITE" id="PS50887">
    <property type="entry name" value="GGDEF"/>
    <property type="match status" value="1"/>
</dbReference>
<dbReference type="Proteomes" id="UP000281192">
    <property type="component" value="Chromosome"/>
</dbReference>
<dbReference type="PROSITE" id="PS50883">
    <property type="entry name" value="EAL"/>
    <property type="match status" value="1"/>
</dbReference>
<feature type="domain" description="GGDEF" evidence="4">
    <location>
        <begin position="395"/>
        <end position="529"/>
    </location>
</feature>
<dbReference type="Pfam" id="PF03707">
    <property type="entry name" value="MHYT"/>
    <property type="match status" value="2"/>
</dbReference>
<evidence type="ECO:0000313" key="8">
    <source>
        <dbReference type="Proteomes" id="UP000234483"/>
    </source>
</evidence>
<dbReference type="AlphaFoldDB" id="A0A2N5CR29"/>
<dbReference type="InterPro" id="IPR052155">
    <property type="entry name" value="Biofilm_reg_signaling"/>
</dbReference>
<dbReference type="EMBL" id="CP026100">
    <property type="protein sequence ID" value="AYV45596.1"/>
    <property type="molecule type" value="Genomic_DNA"/>
</dbReference>
<keyword evidence="2" id="KW-0175">Coiled coil</keyword>
<feature type="transmembrane region" description="Helical" evidence="1">
    <location>
        <begin position="84"/>
        <end position="105"/>
    </location>
</feature>
<evidence type="ECO:0000313" key="7">
    <source>
        <dbReference type="EMBL" id="PLR10636.1"/>
    </source>
</evidence>
<dbReference type="Pfam" id="PF00990">
    <property type="entry name" value="GGDEF"/>
    <property type="match status" value="1"/>
</dbReference>
<accession>A0A2N5CR29</accession>
<dbReference type="InterPro" id="IPR029787">
    <property type="entry name" value="Nucleotide_cyclase"/>
</dbReference>
<dbReference type="Gene3D" id="3.30.450.20">
    <property type="entry name" value="PAS domain"/>
    <property type="match status" value="1"/>
</dbReference>
<feature type="transmembrane region" description="Helical" evidence="1">
    <location>
        <begin position="117"/>
        <end position="139"/>
    </location>
</feature>
<reference evidence="7 8" key="1">
    <citation type="submission" date="2017-12" db="EMBL/GenBank/DDBJ databases">
        <title>The genome sequence of Caulobacter flavus CGMCC1 15093.</title>
        <authorList>
            <person name="Gao J."/>
            <person name="Mao X."/>
            <person name="Sun J."/>
        </authorList>
    </citation>
    <scope>NUCLEOTIDE SEQUENCE [LARGE SCALE GENOMIC DNA]</scope>
    <source>
        <strain evidence="7 8">CGMCC1 15093</strain>
    </source>
</reference>
<evidence type="ECO:0000259" key="3">
    <source>
        <dbReference type="PROSITE" id="PS50883"/>
    </source>
</evidence>
<dbReference type="KEGG" id="cfh:C1707_04650"/>
<dbReference type="Gene3D" id="3.30.70.270">
    <property type="match status" value="1"/>
</dbReference>
<feature type="coiled-coil region" evidence="2">
    <location>
        <begin position="524"/>
        <end position="551"/>
    </location>
</feature>
<dbReference type="SUPFAM" id="SSF55785">
    <property type="entry name" value="PYP-like sensor domain (PAS domain)"/>
    <property type="match status" value="1"/>
</dbReference>
<protein>
    <submittedName>
        <fullName evidence="7">Bifunctional diguanylate cyclase/phosphodiesterase</fullName>
    </submittedName>
</protein>
<organism evidence="7 8">
    <name type="scientific">Caulobacter flavus</name>
    <dbReference type="NCBI Taxonomy" id="1679497"/>
    <lineage>
        <taxon>Bacteria</taxon>
        <taxon>Pseudomonadati</taxon>
        <taxon>Pseudomonadota</taxon>
        <taxon>Alphaproteobacteria</taxon>
        <taxon>Caulobacterales</taxon>
        <taxon>Caulobacteraceae</taxon>
        <taxon>Caulobacter</taxon>
    </lineage>
</organism>
<dbReference type="NCBIfam" id="TIGR00254">
    <property type="entry name" value="GGDEF"/>
    <property type="match status" value="1"/>
</dbReference>
<keyword evidence="1" id="KW-1133">Transmembrane helix</keyword>
<gene>
    <name evidence="6" type="ORF">C1707_04650</name>
    <name evidence="7" type="ORF">CFHF_16945</name>
</gene>
<dbReference type="PROSITE" id="PS50924">
    <property type="entry name" value="MHYT"/>
    <property type="match status" value="1"/>
</dbReference>
<dbReference type="CDD" id="cd00130">
    <property type="entry name" value="PAS"/>
    <property type="match status" value="1"/>
</dbReference>
<feature type="domain" description="EAL" evidence="3">
    <location>
        <begin position="538"/>
        <end position="788"/>
    </location>
</feature>
<dbReference type="GO" id="GO:0016020">
    <property type="term" value="C:membrane"/>
    <property type="evidence" value="ECO:0007669"/>
    <property type="project" value="UniProtKB-UniRule"/>
</dbReference>
<dbReference type="SUPFAM" id="SSF55073">
    <property type="entry name" value="Nucleotide cyclase"/>
    <property type="match status" value="1"/>
</dbReference>
<dbReference type="PANTHER" id="PTHR44757">
    <property type="entry name" value="DIGUANYLATE CYCLASE DGCP"/>
    <property type="match status" value="1"/>
</dbReference>
<feature type="transmembrane region" description="Helical" evidence="1">
    <location>
        <begin position="210"/>
        <end position="235"/>
    </location>
</feature>
<dbReference type="InterPro" id="IPR001633">
    <property type="entry name" value="EAL_dom"/>
</dbReference>
<dbReference type="InterPro" id="IPR035965">
    <property type="entry name" value="PAS-like_dom_sf"/>
</dbReference>
<feature type="transmembrane region" description="Helical" evidence="1">
    <location>
        <begin position="47"/>
        <end position="72"/>
    </location>
</feature>